<dbReference type="OrthoDB" id="407832at2759"/>
<dbReference type="EMBL" id="ML986584">
    <property type="protein sequence ID" value="KAF2268949.1"/>
    <property type="molecule type" value="Genomic_DNA"/>
</dbReference>
<evidence type="ECO:0000313" key="1">
    <source>
        <dbReference type="EMBL" id="KAF2268949.1"/>
    </source>
</evidence>
<keyword evidence="2" id="KW-1185">Reference proteome</keyword>
<accession>A0A9P4N8F4</accession>
<dbReference type="AlphaFoldDB" id="A0A9P4N8F4"/>
<gene>
    <name evidence="1" type="ORF">CC78DRAFT_540392</name>
</gene>
<dbReference type="Proteomes" id="UP000800093">
    <property type="component" value="Unassembled WGS sequence"/>
</dbReference>
<sequence>MLDAVFLLAAQYLKGLIGDYIENEAALTAAVILRSSEDSFARKEGQSRLSTFELFTTAGGSLLSTSSAVVWACFLKHVRFKIYSALLKQPSLQANYQSFFLPGLDKPDDDIHFV</sequence>
<comment type="caution">
    <text evidence="1">The sequence shown here is derived from an EMBL/GenBank/DDBJ whole genome shotgun (WGS) entry which is preliminary data.</text>
</comment>
<evidence type="ECO:0000313" key="2">
    <source>
        <dbReference type="Proteomes" id="UP000800093"/>
    </source>
</evidence>
<organism evidence="1 2">
    <name type="scientific">Lojkania enalia</name>
    <dbReference type="NCBI Taxonomy" id="147567"/>
    <lineage>
        <taxon>Eukaryota</taxon>
        <taxon>Fungi</taxon>
        <taxon>Dikarya</taxon>
        <taxon>Ascomycota</taxon>
        <taxon>Pezizomycotina</taxon>
        <taxon>Dothideomycetes</taxon>
        <taxon>Pleosporomycetidae</taxon>
        <taxon>Pleosporales</taxon>
        <taxon>Pleosporales incertae sedis</taxon>
        <taxon>Lojkania</taxon>
    </lineage>
</organism>
<name>A0A9P4N8F4_9PLEO</name>
<proteinExistence type="predicted"/>
<protein>
    <submittedName>
        <fullName evidence="1">Uncharacterized protein</fullName>
    </submittedName>
</protein>
<reference evidence="2" key="1">
    <citation type="journal article" date="2020" name="Stud. Mycol.">
        <title>101 Dothideomycetes genomes: A test case for predicting lifestyles and emergence of pathogens.</title>
        <authorList>
            <person name="Haridas S."/>
            <person name="Albert R."/>
            <person name="Binder M."/>
            <person name="Bloem J."/>
            <person name="LaButti K."/>
            <person name="Salamov A."/>
            <person name="Andreopoulos B."/>
            <person name="Baker S."/>
            <person name="Barry K."/>
            <person name="Bills G."/>
            <person name="Bluhm B."/>
            <person name="Cannon C."/>
            <person name="Castanera R."/>
            <person name="Culley D."/>
            <person name="Daum C."/>
            <person name="Ezra D."/>
            <person name="Gonzalez J."/>
            <person name="Henrissat B."/>
            <person name="Kuo A."/>
            <person name="Liang C."/>
            <person name="Lipzen A."/>
            <person name="Lutzoni F."/>
            <person name="Magnuson J."/>
            <person name="Mondo S."/>
            <person name="Nolan M."/>
            <person name="Ohm R."/>
            <person name="Pangilinan J."/>
            <person name="Park H.-J."/>
            <person name="Ramirez L."/>
            <person name="Alfaro M."/>
            <person name="Sun H."/>
            <person name="Tritt A."/>
            <person name="Yoshinaga Y."/>
            <person name="Zwiers L.-H."/>
            <person name="Turgeon B."/>
            <person name="Goodwin S."/>
            <person name="Spatafora J."/>
            <person name="Crous P."/>
            <person name="Grigoriev I."/>
        </authorList>
    </citation>
    <scope>NUCLEOTIDE SEQUENCE [LARGE SCALE GENOMIC DNA]</scope>
    <source>
        <strain evidence="2">CBS 304.66</strain>
    </source>
</reference>